<dbReference type="Pfam" id="PF00534">
    <property type="entry name" value="Glycos_transf_1"/>
    <property type="match status" value="1"/>
</dbReference>
<dbReference type="InterPro" id="IPR028098">
    <property type="entry name" value="Glyco_trans_4-like_N"/>
</dbReference>
<dbReference type="SUPFAM" id="SSF53756">
    <property type="entry name" value="UDP-Glycosyltransferase/glycogen phosphorylase"/>
    <property type="match status" value="1"/>
</dbReference>
<protein>
    <submittedName>
        <fullName evidence="5">Glycosyltransferase involved in cell wall bisynthesis</fullName>
    </submittedName>
</protein>
<dbReference type="PANTHER" id="PTHR45947">
    <property type="entry name" value="SULFOQUINOVOSYL TRANSFERASE SQD2"/>
    <property type="match status" value="1"/>
</dbReference>
<keyword evidence="1" id="KW-0328">Glycosyltransferase</keyword>
<dbReference type="InterPro" id="IPR001296">
    <property type="entry name" value="Glyco_trans_1"/>
</dbReference>
<comment type="caution">
    <text evidence="5">The sequence shown here is derived from an EMBL/GenBank/DDBJ whole genome shotgun (WGS) entry which is preliminary data.</text>
</comment>
<keyword evidence="2" id="KW-0808">Transferase</keyword>
<organism evidence="5 6">
    <name type="scientific">Williamsia serinedens</name>
    <dbReference type="NCBI Taxonomy" id="391736"/>
    <lineage>
        <taxon>Bacteria</taxon>
        <taxon>Bacillati</taxon>
        <taxon>Actinomycetota</taxon>
        <taxon>Actinomycetes</taxon>
        <taxon>Mycobacteriales</taxon>
        <taxon>Nocardiaceae</taxon>
        <taxon>Williamsia</taxon>
    </lineage>
</organism>
<sequence>MRILHVVTLVSPDGAFGGPVRVALNLAVGLQESGHDVVIAGACRGFDKRPEHLDGVSAKLFKAVHFSPGISFAGVSAPGLMRWLHRNLVTFDVVHVHLGRDLVTLPTARMALKRGVPLIAQTHGMIVPIANPIARFLDVVSVKDTLRRASTVLHLSAEESAELRQLTPLTNLCELPNGVPTAAFDDVERADPPEIIFMARVHPRKRPELFVRAAIELIREGSRARFTIVGPDGGAFGAVERLIDESPLTSAQRSALVVEPALDHDAALRRLAAARAFVLPSYREPFAMTILEAMSVGTPVIVGQGGGLSSFVDTSGAGMVVDGSVDQLVEAMRVLISRGEDAQRMGEAGRAAVHETYGMSSVVSRVQRIYDDALERR</sequence>
<proteinExistence type="predicted"/>
<keyword evidence="6" id="KW-1185">Reference proteome</keyword>
<dbReference type="InterPro" id="IPR050194">
    <property type="entry name" value="Glycosyltransferase_grp1"/>
</dbReference>
<evidence type="ECO:0000256" key="2">
    <source>
        <dbReference type="ARBA" id="ARBA00022679"/>
    </source>
</evidence>
<feature type="domain" description="Glycosyl transferase family 1" evidence="3">
    <location>
        <begin position="188"/>
        <end position="350"/>
    </location>
</feature>
<reference evidence="5 6" key="1">
    <citation type="submission" date="2022-06" db="EMBL/GenBank/DDBJ databases">
        <title>Genomic Encyclopedia of Archaeal and Bacterial Type Strains, Phase II (KMG-II): from individual species to whole genera.</title>
        <authorList>
            <person name="Goeker M."/>
        </authorList>
    </citation>
    <scope>NUCLEOTIDE SEQUENCE [LARGE SCALE GENOMIC DNA]</scope>
    <source>
        <strain evidence="5 6">DSM 45037</strain>
    </source>
</reference>
<evidence type="ECO:0000259" key="4">
    <source>
        <dbReference type="Pfam" id="PF13439"/>
    </source>
</evidence>
<dbReference type="Proteomes" id="UP001205740">
    <property type="component" value="Unassembled WGS sequence"/>
</dbReference>
<name>A0ABT1H3U7_9NOCA</name>
<accession>A0ABT1H3U7</accession>
<evidence type="ECO:0000259" key="3">
    <source>
        <dbReference type="Pfam" id="PF00534"/>
    </source>
</evidence>
<evidence type="ECO:0000313" key="6">
    <source>
        <dbReference type="Proteomes" id="UP001205740"/>
    </source>
</evidence>
<dbReference type="Pfam" id="PF13439">
    <property type="entry name" value="Glyco_transf_4"/>
    <property type="match status" value="1"/>
</dbReference>
<evidence type="ECO:0000256" key="1">
    <source>
        <dbReference type="ARBA" id="ARBA00022676"/>
    </source>
</evidence>
<feature type="domain" description="Glycosyltransferase subfamily 4-like N-terminal" evidence="4">
    <location>
        <begin position="16"/>
        <end position="182"/>
    </location>
</feature>
<evidence type="ECO:0000313" key="5">
    <source>
        <dbReference type="EMBL" id="MCP2161912.1"/>
    </source>
</evidence>
<dbReference type="EMBL" id="JAMTCG010000005">
    <property type="protein sequence ID" value="MCP2161912.1"/>
    <property type="molecule type" value="Genomic_DNA"/>
</dbReference>
<dbReference type="Gene3D" id="3.40.50.2000">
    <property type="entry name" value="Glycogen Phosphorylase B"/>
    <property type="match status" value="2"/>
</dbReference>
<gene>
    <name evidence="5" type="ORF">LX12_003111</name>
</gene>
<dbReference type="PANTHER" id="PTHR45947:SF3">
    <property type="entry name" value="SULFOQUINOVOSYL TRANSFERASE SQD2"/>
    <property type="match status" value="1"/>
</dbReference>